<dbReference type="EnsemblMetazoa" id="GPPI009451-RA">
    <property type="protein sequence ID" value="GPPI009451-PA"/>
    <property type="gene ID" value="GPPI009451"/>
</dbReference>
<accession>A0A1B0AUV4</accession>
<dbReference type="STRING" id="67801.A0A1B0AUV4"/>
<name>A0A1B0AUV4_9MUSC</name>
<protein>
    <submittedName>
        <fullName evidence="2">Uncharacterized protein</fullName>
    </submittedName>
</protein>
<organism evidence="2 3">
    <name type="scientific">Glossina palpalis gambiensis</name>
    <dbReference type="NCBI Taxonomy" id="67801"/>
    <lineage>
        <taxon>Eukaryota</taxon>
        <taxon>Metazoa</taxon>
        <taxon>Ecdysozoa</taxon>
        <taxon>Arthropoda</taxon>
        <taxon>Hexapoda</taxon>
        <taxon>Insecta</taxon>
        <taxon>Pterygota</taxon>
        <taxon>Neoptera</taxon>
        <taxon>Endopterygota</taxon>
        <taxon>Diptera</taxon>
        <taxon>Brachycera</taxon>
        <taxon>Muscomorpha</taxon>
        <taxon>Hippoboscoidea</taxon>
        <taxon>Glossinidae</taxon>
        <taxon>Glossina</taxon>
    </lineage>
</organism>
<dbReference type="EMBL" id="JXJN01003745">
    <property type="status" value="NOT_ANNOTATED_CDS"/>
    <property type="molecule type" value="Genomic_DNA"/>
</dbReference>
<sequence length="156" mass="17555">MSFFNASLDLTSHSYSMQAFSKNDTSGNTKLRSGNLSTINEPRRRSPAHIENEELRTAVESHPHTTSRTLGSKLGTRHTAVLKHLRATNKLKNLDSYWHSGGKFELSQIREMMRGNKGIYLFSTITETEIETALAKPLEYSLNIIVTSHFDGENSI</sequence>
<dbReference type="AlphaFoldDB" id="A0A1B0AUV4"/>
<proteinExistence type="predicted"/>
<reference evidence="2" key="2">
    <citation type="submission" date="2020-05" db="UniProtKB">
        <authorList>
            <consortium name="EnsemblMetazoa"/>
        </authorList>
    </citation>
    <scope>IDENTIFICATION</scope>
    <source>
        <strain evidence="2">IAEA</strain>
    </source>
</reference>
<keyword evidence="3" id="KW-1185">Reference proteome</keyword>
<feature type="region of interest" description="Disordered" evidence="1">
    <location>
        <begin position="21"/>
        <end position="50"/>
    </location>
</feature>
<feature type="compositionally biased region" description="Polar residues" evidence="1">
    <location>
        <begin position="21"/>
        <end position="40"/>
    </location>
</feature>
<evidence type="ECO:0000256" key="1">
    <source>
        <dbReference type="SAM" id="MobiDB-lite"/>
    </source>
</evidence>
<reference evidence="3" key="1">
    <citation type="submission" date="2015-01" db="EMBL/GenBank/DDBJ databases">
        <authorList>
            <person name="Aksoy S."/>
            <person name="Warren W."/>
            <person name="Wilson R.K."/>
        </authorList>
    </citation>
    <scope>NUCLEOTIDE SEQUENCE [LARGE SCALE GENOMIC DNA]</scope>
    <source>
        <strain evidence="3">IAEA</strain>
    </source>
</reference>
<evidence type="ECO:0000313" key="3">
    <source>
        <dbReference type="Proteomes" id="UP000092460"/>
    </source>
</evidence>
<evidence type="ECO:0000313" key="2">
    <source>
        <dbReference type="EnsemblMetazoa" id="GPPI009451-PA"/>
    </source>
</evidence>
<feature type="compositionally biased region" description="Basic and acidic residues" evidence="1">
    <location>
        <begin position="41"/>
        <end position="50"/>
    </location>
</feature>
<dbReference type="Proteomes" id="UP000092460">
    <property type="component" value="Unassembled WGS sequence"/>
</dbReference>
<dbReference type="VEuPathDB" id="VectorBase:GPPI009451"/>